<gene>
    <name evidence="1" type="ORF">BLI708_06125</name>
</gene>
<protein>
    <recommendedName>
        <fullName evidence="3">Alginate lyase domain-containing protein</fullName>
    </recommendedName>
</protein>
<dbReference type="Proteomes" id="UP000663067">
    <property type="component" value="Chromosome"/>
</dbReference>
<sequence length="366" mass="41885">MMFSAEQMQAQYTSQHRKYHHDCNEIRQSTCDVATMLLELADWTIADADVNAQSRKRSEGIMYEVQAMALGRYTKLNDLATYCWDGANGSGYDYDLADPLAWDIYHFMQEAENVQPGEKADASDFHKAAMYCAVAFLLMRADSFTVADLANLCSPEVFTPITDIGEPDASNEFHGRYGYDFARADQCPESQRFPSSRVLNLMDKLPSDLRGCQANELGDNEYDEQYYSDRPKPDDPNWHTIFDSEKYDNYYATLGTHYVHHNDASWPMDGYFTPKTTASFLADLPATVNFALDVELCDLQIAFPGTDQLIPFMTDLDRLRRYVWKNHRAAEYGDNVNFDRIMQALSGFHRRTWARTTHTLLGGNHD</sequence>
<reference evidence="1 2" key="1">
    <citation type="submission" date="2021-03" db="EMBL/GenBank/DDBJ databases">
        <title>Genome sequencing of Bifidobacterium imperatoris JCM 32708.</title>
        <authorList>
            <person name="Kim J."/>
        </authorList>
    </citation>
    <scope>NUCLEOTIDE SEQUENCE [LARGE SCALE GENOMIC DNA]</scope>
    <source>
        <strain evidence="1 2">JCM 32708</strain>
    </source>
</reference>
<dbReference type="EMBL" id="CP071591">
    <property type="protein sequence ID" value="QSY56860.1"/>
    <property type="molecule type" value="Genomic_DNA"/>
</dbReference>
<proteinExistence type="predicted"/>
<organism evidence="1 2">
    <name type="scientific">Bifidobacterium imperatoris</name>
    <dbReference type="NCBI Taxonomy" id="2020965"/>
    <lineage>
        <taxon>Bacteria</taxon>
        <taxon>Bacillati</taxon>
        <taxon>Actinomycetota</taxon>
        <taxon>Actinomycetes</taxon>
        <taxon>Bifidobacteriales</taxon>
        <taxon>Bifidobacteriaceae</taxon>
        <taxon>Bifidobacterium</taxon>
    </lineage>
</organism>
<evidence type="ECO:0000313" key="1">
    <source>
        <dbReference type="EMBL" id="QSY56860.1"/>
    </source>
</evidence>
<evidence type="ECO:0000313" key="2">
    <source>
        <dbReference type="Proteomes" id="UP000663067"/>
    </source>
</evidence>
<name>A0ABX7RXU8_9BIFI</name>
<keyword evidence="2" id="KW-1185">Reference proteome</keyword>
<dbReference type="RefSeq" id="WP_133124980.1">
    <property type="nucleotide sequence ID" value="NZ_CP071591.1"/>
</dbReference>
<evidence type="ECO:0008006" key="3">
    <source>
        <dbReference type="Google" id="ProtNLM"/>
    </source>
</evidence>
<accession>A0ABX7RXU8</accession>